<comment type="caution">
    <text evidence="3">The sequence shown here is derived from an EMBL/GenBank/DDBJ whole genome shotgun (WGS) entry which is preliminary data.</text>
</comment>
<protein>
    <submittedName>
        <fullName evidence="3">SusF/SusE family outer membrane protein</fullName>
    </submittedName>
</protein>
<sequence length="399" mass="44216">MKSIMKKIFKFMLLPALVLPLLFTSCDEDRDSNPTLDLSHLAEGFVLNTPALAENNTYDPYYAKNLVLTCSQPNYGGVPYPVKYYAQVSINPAFVSDPTVTHKELATYAENPSSLDFDAYEVNKAIVSLFRAANPDANLPDEMPVYIRLRAVIGGALNQTLGETYSNVITLPSVKATIPDAKFTDNLFLIGSSIQTPWESWKPIPQVEGLEGNYYGIIYVPAGGEFKFATEINDELGYNQIKEIVDEAGAGISAGDNQKIKVANAGWYTLHFKGTISKDKKNINWTLTVYKTQVCLIGACIGQSNWGFADENALTPPDDPNGEWVSPAFTASKELRVSVKVGDINWYSTEFTVHKGDVFWRMKNMPNNWAETMGKDYSVSTAPGKKLYVNFDTNKAEVK</sequence>
<dbReference type="GO" id="GO:0019867">
    <property type="term" value="C:outer membrane"/>
    <property type="evidence" value="ECO:0007669"/>
    <property type="project" value="InterPro"/>
</dbReference>
<dbReference type="PROSITE" id="PS51257">
    <property type="entry name" value="PROKAR_LIPOPROTEIN"/>
    <property type="match status" value="1"/>
</dbReference>
<evidence type="ECO:0000256" key="1">
    <source>
        <dbReference type="SAM" id="SignalP"/>
    </source>
</evidence>
<reference evidence="4" key="1">
    <citation type="submission" date="2019-09" db="EMBL/GenBank/DDBJ databases">
        <title>Distinct polysaccharide growth profiles of human intestinal Prevotella copri isolates.</title>
        <authorList>
            <person name="Fehlner-Peach H."/>
            <person name="Magnabosco C."/>
            <person name="Raghavan V."/>
            <person name="Scher J.U."/>
            <person name="Tett A."/>
            <person name="Cox L.M."/>
            <person name="Gottsegen C."/>
            <person name="Watters A."/>
            <person name="Wiltshire- Gordon J.D."/>
            <person name="Segata N."/>
            <person name="Bonneau R."/>
            <person name="Littman D.R."/>
        </authorList>
    </citation>
    <scope>NUCLEOTIDE SEQUENCE [LARGE SCALE GENOMIC DNA]</scope>
    <source>
        <strain evidence="4">iAA108</strain>
    </source>
</reference>
<organism evidence="3 4">
    <name type="scientific">Segatella copri</name>
    <dbReference type="NCBI Taxonomy" id="165179"/>
    <lineage>
        <taxon>Bacteria</taxon>
        <taxon>Pseudomonadati</taxon>
        <taxon>Bacteroidota</taxon>
        <taxon>Bacteroidia</taxon>
        <taxon>Bacteroidales</taxon>
        <taxon>Prevotellaceae</taxon>
        <taxon>Segatella</taxon>
    </lineage>
</organism>
<dbReference type="AlphaFoldDB" id="A0AA90UXR0"/>
<feature type="domain" description="Outer membrane protein SusF/SusE-like C-terminal" evidence="2">
    <location>
        <begin position="186"/>
        <end position="274"/>
    </location>
</feature>
<feature type="signal peptide" evidence="1">
    <location>
        <begin position="1"/>
        <end position="25"/>
    </location>
</feature>
<evidence type="ECO:0000313" key="3">
    <source>
        <dbReference type="EMBL" id="MQN84341.1"/>
    </source>
</evidence>
<dbReference type="Gene3D" id="2.60.40.3620">
    <property type="match status" value="1"/>
</dbReference>
<name>A0AA90UXR0_9BACT</name>
<proteinExistence type="predicted"/>
<accession>A0AA90UXR0</accession>
<evidence type="ECO:0000259" key="2">
    <source>
        <dbReference type="Pfam" id="PF16411"/>
    </source>
</evidence>
<feature type="domain" description="Outer membrane protein SusF/SusE-like C-terminal" evidence="2">
    <location>
        <begin position="293"/>
        <end position="395"/>
    </location>
</feature>
<dbReference type="GO" id="GO:2001070">
    <property type="term" value="F:starch binding"/>
    <property type="evidence" value="ECO:0007669"/>
    <property type="project" value="InterPro"/>
</dbReference>
<keyword evidence="1" id="KW-0732">Signal</keyword>
<evidence type="ECO:0000313" key="4">
    <source>
        <dbReference type="Proteomes" id="UP000421408"/>
    </source>
</evidence>
<dbReference type="EMBL" id="VZCC01000067">
    <property type="protein sequence ID" value="MQN84341.1"/>
    <property type="molecule type" value="Genomic_DNA"/>
</dbReference>
<dbReference type="Proteomes" id="UP000421408">
    <property type="component" value="Unassembled WGS sequence"/>
</dbReference>
<dbReference type="Gene3D" id="2.60.40.3610">
    <property type="match status" value="1"/>
</dbReference>
<dbReference type="InterPro" id="IPR032187">
    <property type="entry name" value="SusF/SusE-like_C"/>
</dbReference>
<dbReference type="CDD" id="cd12966">
    <property type="entry name" value="CBM-Ec_CBM-Fc"/>
    <property type="match status" value="1"/>
</dbReference>
<gene>
    <name evidence="3" type="ORF">F7D74_10215</name>
</gene>
<dbReference type="Pfam" id="PF16411">
    <property type="entry name" value="SusF_SusE"/>
    <property type="match status" value="2"/>
</dbReference>
<feature type="chain" id="PRO_5041697264" evidence="1">
    <location>
        <begin position="26"/>
        <end position="399"/>
    </location>
</feature>